<evidence type="ECO:0000313" key="2">
    <source>
        <dbReference type="Proteomes" id="UP000281553"/>
    </source>
</evidence>
<sequence>MSCGFVLNFRDIRLEVRVRITFVETALFKLCVLLQDYVSSDLLTPESSLSATYGSWEALIASFRNVDVKDLFTFLSEHGAHHAHALLCSWQGDLSTALDIWKRLAFGELKDPSFPGLNFYLNTLFT</sequence>
<keyword evidence="2" id="KW-1185">Reference proteome</keyword>
<dbReference type="OrthoDB" id="6264067at2759"/>
<evidence type="ECO:0000313" key="1">
    <source>
        <dbReference type="EMBL" id="VDN17800.1"/>
    </source>
</evidence>
<dbReference type="EMBL" id="UYRU01068530">
    <property type="protein sequence ID" value="VDN17800.1"/>
    <property type="molecule type" value="Genomic_DNA"/>
</dbReference>
<dbReference type="AlphaFoldDB" id="A0A3P7LWV8"/>
<gene>
    <name evidence="1" type="ORF">DILT_LOCUS13019</name>
</gene>
<accession>A0A3P7LWV8</accession>
<dbReference type="Proteomes" id="UP000281553">
    <property type="component" value="Unassembled WGS sequence"/>
</dbReference>
<proteinExistence type="predicted"/>
<reference evidence="1 2" key="1">
    <citation type="submission" date="2018-11" db="EMBL/GenBank/DDBJ databases">
        <authorList>
            <consortium name="Pathogen Informatics"/>
        </authorList>
    </citation>
    <scope>NUCLEOTIDE SEQUENCE [LARGE SCALE GENOMIC DNA]</scope>
</reference>
<organism evidence="1 2">
    <name type="scientific">Dibothriocephalus latus</name>
    <name type="common">Fish tapeworm</name>
    <name type="synonym">Diphyllobothrium latum</name>
    <dbReference type="NCBI Taxonomy" id="60516"/>
    <lineage>
        <taxon>Eukaryota</taxon>
        <taxon>Metazoa</taxon>
        <taxon>Spiralia</taxon>
        <taxon>Lophotrochozoa</taxon>
        <taxon>Platyhelminthes</taxon>
        <taxon>Cestoda</taxon>
        <taxon>Eucestoda</taxon>
        <taxon>Diphyllobothriidea</taxon>
        <taxon>Diphyllobothriidae</taxon>
        <taxon>Dibothriocephalus</taxon>
    </lineage>
</organism>
<protein>
    <submittedName>
        <fullName evidence="1">Uncharacterized protein</fullName>
    </submittedName>
</protein>
<name>A0A3P7LWV8_DIBLA</name>